<dbReference type="PROSITE" id="PS50048">
    <property type="entry name" value="ZN2_CY6_FUNGAL_2"/>
    <property type="match status" value="1"/>
</dbReference>
<dbReference type="AlphaFoldDB" id="A0AB34PYM0"/>
<protein>
    <recommendedName>
        <fullName evidence="2">Zn(2)-C6 fungal-type domain-containing protein</fullName>
    </recommendedName>
</protein>
<dbReference type="Proteomes" id="UP000030161">
    <property type="component" value="Unassembled WGS sequence"/>
</dbReference>
<gene>
    <name evidence="3" type="ORF">MG3_01166</name>
</gene>
<dbReference type="SMR" id="A0AB34PYM0"/>
<dbReference type="SUPFAM" id="SSF57701">
    <property type="entry name" value="Zn2/Cys6 DNA-binding domain"/>
    <property type="match status" value="1"/>
</dbReference>
<name>A0AB34PYM0_CANAX</name>
<dbReference type="PANTHER" id="PTHR37534:SF46">
    <property type="entry name" value="ZN(II)2CYS6 TRANSCRIPTION FACTOR (EUROFUNG)"/>
    <property type="match status" value="1"/>
</dbReference>
<dbReference type="GO" id="GO:0008270">
    <property type="term" value="F:zinc ion binding"/>
    <property type="evidence" value="ECO:0007669"/>
    <property type="project" value="InterPro"/>
</dbReference>
<dbReference type="Gene3D" id="4.10.240.10">
    <property type="entry name" value="Zn(2)-C6 fungal-type DNA-binding domain"/>
    <property type="match status" value="1"/>
</dbReference>
<evidence type="ECO:0000313" key="3">
    <source>
        <dbReference type="EMBL" id="KGR16440.1"/>
    </source>
</evidence>
<keyword evidence="1" id="KW-0539">Nucleus</keyword>
<evidence type="ECO:0000259" key="2">
    <source>
        <dbReference type="PROSITE" id="PS50048"/>
    </source>
</evidence>
<dbReference type="CDD" id="cd00067">
    <property type="entry name" value="GAL4"/>
    <property type="match status" value="1"/>
</dbReference>
<dbReference type="EMBL" id="AJIX01000009">
    <property type="protein sequence ID" value="KGR16440.1"/>
    <property type="molecule type" value="Genomic_DNA"/>
</dbReference>
<dbReference type="PANTHER" id="PTHR37534">
    <property type="entry name" value="TRANSCRIPTIONAL ACTIVATOR PROTEIN UGA3"/>
    <property type="match status" value="1"/>
</dbReference>
<dbReference type="InterPro" id="IPR001138">
    <property type="entry name" value="Zn2Cys6_DnaBD"/>
</dbReference>
<organism evidence="3 4">
    <name type="scientific">Candida albicans P78048</name>
    <dbReference type="NCBI Taxonomy" id="1094989"/>
    <lineage>
        <taxon>Eukaryota</taxon>
        <taxon>Fungi</taxon>
        <taxon>Dikarya</taxon>
        <taxon>Ascomycota</taxon>
        <taxon>Saccharomycotina</taxon>
        <taxon>Pichiomycetes</taxon>
        <taxon>Debaryomycetaceae</taxon>
        <taxon>Candida/Lodderomyces clade</taxon>
        <taxon>Candida</taxon>
    </lineage>
</organism>
<accession>A0AB34PYM0</accession>
<dbReference type="GO" id="GO:0000981">
    <property type="term" value="F:DNA-binding transcription factor activity, RNA polymerase II-specific"/>
    <property type="evidence" value="ECO:0007669"/>
    <property type="project" value="InterPro"/>
</dbReference>
<reference evidence="3 4" key="1">
    <citation type="submission" date="2013-12" db="EMBL/GenBank/DDBJ databases">
        <title>The Genome Sequence of Candida albicans P78048.</title>
        <authorList>
            <consortium name="The Broad Institute Genome Sequencing Platform"/>
            <consortium name="The Broad Institute Genome Sequencing Center for Infectious Disease"/>
            <person name="Cuomo C."/>
            <person name="Bennett R."/>
            <person name="Hirakawa M."/>
            <person name="Noverr M."/>
            <person name="Mitchell A."/>
            <person name="Young S.K."/>
            <person name="Zeng Q."/>
            <person name="Gargeya S."/>
            <person name="Fitzgerald M."/>
            <person name="Abouelleil A."/>
            <person name="Alvarado L."/>
            <person name="Berlin A.M."/>
            <person name="Chapman S.B."/>
            <person name="Dewar J."/>
            <person name="Goldberg J."/>
            <person name="Griggs A."/>
            <person name="Gujja S."/>
            <person name="Hansen M."/>
            <person name="Howarth C."/>
            <person name="Imamovic A."/>
            <person name="Larimer J."/>
            <person name="McCowan C."/>
            <person name="Murphy C."/>
            <person name="Pearson M."/>
            <person name="Priest M."/>
            <person name="Roberts A."/>
            <person name="Saif S."/>
            <person name="Shea T."/>
            <person name="Sykes S."/>
            <person name="Wortman J."/>
            <person name="Nusbaum C."/>
            <person name="Birren B."/>
        </authorList>
    </citation>
    <scope>NUCLEOTIDE SEQUENCE [LARGE SCALE GENOMIC DNA]</scope>
    <source>
        <strain evidence="3 4">P78048</strain>
    </source>
</reference>
<evidence type="ECO:0000313" key="4">
    <source>
        <dbReference type="Proteomes" id="UP000030161"/>
    </source>
</evidence>
<dbReference type="SMART" id="SM00066">
    <property type="entry name" value="GAL4"/>
    <property type="match status" value="1"/>
</dbReference>
<dbReference type="Pfam" id="PF00172">
    <property type="entry name" value="Zn_clus"/>
    <property type="match status" value="1"/>
</dbReference>
<dbReference type="InterPro" id="IPR036864">
    <property type="entry name" value="Zn2-C6_fun-type_DNA-bd_sf"/>
</dbReference>
<comment type="caution">
    <text evidence="3">The sequence shown here is derived from an EMBL/GenBank/DDBJ whole genome shotgun (WGS) entry which is preliminary data.</text>
</comment>
<feature type="domain" description="Zn(2)-C6 fungal-type" evidence="2">
    <location>
        <begin position="54"/>
        <end position="86"/>
    </location>
</feature>
<dbReference type="PROSITE" id="PS00463">
    <property type="entry name" value="ZN2_CY6_FUNGAL_1"/>
    <property type="match status" value="1"/>
</dbReference>
<sequence length="195" mass="21902">MELSYRSYQKVLNISLKPKTTHACSKKATAAATTKKIAKPKRDETQIKRRTKTGCLTCRKRKKKCDEDKVNGKCQACTRNFLDCCWPDPNTIKTKNTKPQQQAQQSTEVKPQISPVVRPKKCDINYLLHSQPEPSTPVATVVATQPKVHIPYPSPTLSPVFTESKPNSEVSSFALPPIYSPNYKLQTKDSNVRSV</sequence>
<evidence type="ECO:0000256" key="1">
    <source>
        <dbReference type="ARBA" id="ARBA00023242"/>
    </source>
</evidence>
<proteinExistence type="predicted"/>